<dbReference type="EMBL" id="JAEPCR010000103">
    <property type="protein sequence ID" value="MCG7980125.1"/>
    <property type="molecule type" value="Genomic_DNA"/>
</dbReference>
<evidence type="ECO:0000313" key="2">
    <source>
        <dbReference type="EMBL" id="MCG7977903.1"/>
    </source>
</evidence>
<dbReference type="Proteomes" id="UP000886674">
    <property type="component" value="Unassembled WGS sequence"/>
</dbReference>
<evidence type="ECO:0000313" key="4">
    <source>
        <dbReference type="Proteomes" id="UP000886674"/>
    </source>
</evidence>
<protein>
    <submittedName>
        <fullName evidence="2">Uncharacterized protein</fullName>
    </submittedName>
</protein>
<comment type="caution">
    <text evidence="2">The sequence shown here is derived from an EMBL/GenBank/DDBJ whole genome shotgun (WGS) entry which is preliminary data.</text>
</comment>
<keyword evidence="1" id="KW-0472">Membrane</keyword>
<sequence length="239" mass="27807">MIAIAFLLFFLLYLAISVGLARWVAKQANKRGHSGRKWGVAVFLLMLGLVFWDWLPMEILHSYKCANNAGFFQDKTLDEWKAENPGVWETLSSDALPEEYFVKENHGQKRSKERIYRLPDGTELIADYNLAGKHITTLMLRGDGKQRYWLNQRFFWETVWTKHFFHVREWEERIVDLETGGVLARYVDFGTNIPPIGIGGNSLGDYKFWMQKRSCEKDMQSQGIFAALQKSIEEKGDQE</sequence>
<gene>
    <name evidence="2" type="ORF">JAY77_07120</name>
    <name evidence="3" type="ORF">JAY77_18505</name>
</gene>
<keyword evidence="1" id="KW-0812">Transmembrane</keyword>
<dbReference type="EMBL" id="JAEPCR010000027">
    <property type="protein sequence ID" value="MCG7977903.1"/>
    <property type="molecule type" value="Genomic_DNA"/>
</dbReference>
<keyword evidence="1" id="KW-1133">Transmembrane helix</keyword>
<dbReference type="AlphaFoldDB" id="A0A9E4NIK4"/>
<organism evidence="2 4">
    <name type="scientific">Candidatus Thiodiazotropha taylori</name>
    <dbReference type="NCBI Taxonomy" id="2792791"/>
    <lineage>
        <taxon>Bacteria</taxon>
        <taxon>Pseudomonadati</taxon>
        <taxon>Pseudomonadota</taxon>
        <taxon>Gammaproteobacteria</taxon>
        <taxon>Chromatiales</taxon>
        <taxon>Sedimenticolaceae</taxon>
        <taxon>Candidatus Thiodiazotropha</taxon>
    </lineage>
</organism>
<evidence type="ECO:0000256" key="1">
    <source>
        <dbReference type="SAM" id="Phobius"/>
    </source>
</evidence>
<reference evidence="2" key="1">
    <citation type="journal article" date="2021" name="Proc. Natl. Acad. Sci. U.S.A.">
        <title>Global biogeography of chemosynthetic symbionts reveals both localized and globally distributed symbiont groups. .</title>
        <authorList>
            <person name="Osvatic J.T."/>
            <person name="Wilkins L.G.E."/>
            <person name="Leibrecht L."/>
            <person name="Leray M."/>
            <person name="Zauner S."/>
            <person name="Polzin J."/>
            <person name="Camacho Y."/>
            <person name="Gros O."/>
            <person name="van Gils J.A."/>
            <person name="Eisen J.A."/>
            <person name="Petersen J.M."/>
            <person name="Yuen B."/>
        </authorList>
    </citation>
    <scope>NUCLEOTIDE SEQUENCE</scope>
    <source>
        <strain evidence="2">MAGclacostrist055</strain>
    </source>
</reference>
<proteinExistence type="predicted"/>
<feature type="transmembrane region" description="Helical" evidence="1">
    <location>
        <begin position="37"/>
        <end position="55"/>
    </location>
</feature>
<name>A0A9E4NIK4_9GAMM</name>
<evidence type="ECO:0000313" key="3">
    <source>
        <dbReference type="EMBL" id="MCG7980125.1"/>
    </source>
</evidence>
<accession>A0A9E4NIK4</accession>